<evidence type="ECO:0000256" key="21">
    <source>
        <dbReference type="ARBA" id="ARBA00061202"/>
    </source>
</evidence>
<keyword evidence="12" id="KW-0628">Postsynaptic cell membrane</keyword>
<comment type="caution">
    <text evidence="30">The sequence shown here is derived from an EMBL/GenBank/DDBJ whole genome shotgun (WGS) entry which is preliminary data.</text>
</comment>
<evidence type="ECO:0000256" key="12">
    <source>
        <dbReference type="ARBA" id="ARBA00023257"/>
    </source>
</evidence>
<gene>
    <name evidence="30" type="ORF">GDO86_009950</name>
</gene>
<keyword evidence="4" id="KW-0732">Signal</keyword>
<dbReference type="EMBL" id="JAACNH010000004">
    <property type="protein sequence ID" value="KAG8444996.1"/>
    <property type="molecule type" value="Genomic_DNA"/>
</dbReference>
<evidence type="ECO:0000256" key="1">
    <source>
        <dbReference type="ARBA" id="ARBA00022448"/>
    </source>
</evidence>
<keyword evidence="5 27" id="KW-1133">Transmembrane helix</keyword>
<keyword evidence="31" id="KW-1185">Reference proteome</keyword>
<evidence type="ECO:0000256" key="20">
    <source>
        <dbReference type="ARBA" id="ARBA00037540"/>
    </source>
</evidence>
<evidence type="ECO:0000256" key="10">
    <source>
        <dbReference type="ARBA" id="ARBA00023170"/>
    </source>
</evidence>
<dbReference type="InterPro" id="IPR036719">
    <property type="entry name" value="Neuro-gated_channel_TM_sf"/>
</dbReference>
<evidence type="ECO:0000256" key="27">
    <source>
        <dbReference type="RuleBase" id="RU000687"/>
    </source>
</evidence>
<evidence type="ECO:0000313" key="30">
    <source>
        <dbReference type="EMBL" id="KAG8444996.1"/>
    </source>
</evidence>
<keyword evidence="8 27" id="KW-0472">Membrane</keyword>
<comment type="subcellular location">
    <subcellularLocation>
        <location evidence="15">Postsynaptic cell membrane</location>
        <topology evidence="15">Multi-pass membrane protein</topology>
    </subcellularLocation>
</comment>
<evidence type="ECO:0000259" key="29">
    <source>
        <dbReference type="Pfam" id="PF02932"/>
    </source>
</evidence>
<dbReference type="InterPro" id="IPR018000">
    <property type="entry name" value="Neurotransmitter_ion_chnl_CS"/>
</dbReference>
<evidence type="ECO:0000256" key="5">
    <source>
        <dbReference type="ARBA" id="ARBA00022989"/>
    </source>
</evidence>
<keyword evidence="1 27" id="KW-0813">Transport</keyword>
<dbReference type="GO" id="GO:0004888">
    <property type="term" value="F:transmembrane signaling receptor activity"/>
    <property type="evidence" value="ECO:0007669"/>
    <property type="project" value="InterPro"/>
</dbReference>
<organism evidence="30 31">
    <name type="scientific">Hymenochirus boettgeri</name>
    <name type="common">Congo dwarf clawed frog</name>
    <dbReference type="NCBI Taxonomy" id="247094"/>
    <lineage>
        <taxon>Eukaryota</taxon>
        <taxon>Metazoa</taxon>
        <taxon>Chordata</taxon>
        <taxon>Craniata</taxon>
        <taxon>Vertebrata</taxon>
        <taxon>Euteleostomi</taxon>
        <taxon>Amphibia</taxon>
        <taxon>Batrachia</taxon>
        <taxon>Anura</taxon>
        <taxon>Pipoidea</taxon>
        <taxon>Pipidae</taxon>
        <taxon>Pipinae</taxon>
        <taxon>Hymenochirus</taxon>
    </lineage>
</organism>
<keyword evidence="10" id="KW-0675">Receptor</keyword>
<proteinExistence type="inferred from homology"/>
<dbReference type="GO" id="GO:0005230">
    <property type="term" value="F:extracellular ligand-gated monoatomic ion channel activity"/>
    <property type="evidence" value="ECO:0007669"/>
    <property type="project" value="InterPro"/>
</dbReference>
<dbReference type="InterPro" id="IPR038050">
    <property type="entry name" value="Neuro_actylchol_rec"/>
</dbReference>
<keyword evidence="14 27" id="KW-0407">Ion channel</keyword>
<feature type="domain" description="Neurotransmitter-gated ion-channel ligand-binding" evidence="28">
    <location>
        <begin position="27"/>
        <end position="223"/>
    </location>
</feature>
<dbReference type="FunFam" id="2.70.170.10:FF:000017">
    <property type="entry name" value="5-hydroxytryptamine receptor 3A"/>
    <property type="match status" value="1"/>
</dbReference>
<evidence type="ECO:0000256" key="3">
    <source>
        <dbReference type="ARBA" id="ARBA00022692"/>
    </source>
</evidence>
<dbReference type="OrthoDB" id="6097796at2759"/>
<feature type="transmembrane region" description="Helical" evidence="27">
    <location>
        <begin position="259"/>
        <end position="276"/>
    </location>
</feature>
<keyword evidence="6" id="KW-0770">Synapse</keyword>
<dbReference type="InterPro" id="IPR049944">
    <property type="entry name" value="LGIC_TM_5-HT3"/>
</dbReference>
<feature type="transmembrane region" description="Helical" evidence="27">
    <location>
        <begin position="402"/>
        <end position="425"/>
    </location>
</feature>
<evidence type="ECO:0000256" key="11">
    <source>
        <dbReference type="ARBA" id="ARBA00023180"/>
    </source>
</evidence>
<dbReference type="Gene3D" id="1.20.58.390">
    <property type="entry name" value="Neurotransmitter-gated ion-channel transmembrane domain"/>
    <property type="match status" value="1"/>
</dbReference>
<dbReference type="InterPro" id="IPR006201">
    <property type="entry name" value="Neur_channel"/>
</dbReference>
<keyword evidence="13" id="KW-1071">Ligand-gated ion channel</keyword>
<dbReference type="AlphaFoldDB" id="A0A8T2JRF7"/>
<feature type="domain" description="Neurotransmitter-gated ion-channel transmembrane" evidence="29">
    <location>
        <begin position="230"/>
        <end position="344"/>
    </location>
</feature>
<feature type="non-terminal residue" evidence="30">
    <location>
        <position position="428"/>
    </location>
</feature>
<feature type="transmembrane region" description="Helical" evidence="27">
    <location>
        <begin position="224"/>
        <end position="247"/>
    </location>
</feature>
<accession>A0A8T2JRF7</accession>
<dbReference type="GO" id="GO:0045211">
    <property type="term" value="C:postsynaptic membrane"/>
    <property type="evidence" value="ECO:0007669"/>
    <property type="project" value="UniProtKB-SubCell"/>
</dbReference>
<dbReference type="PANTHER" id="PTHR18945">
    <property type="entry name" value="NEUROTRANSMITTER GATED ION CHANNEL"/>
    <property type="match status" value="1"/>
</dbReference>
<dbReference type="Pfam" id="PF02931">
    <property type="entry name" value="Neur_chan_LBD"/>
    <property type="match status" value="1"/>
</dbReference>
<name>A0A8T2JRF7_9PIPI</name>
<evidence type="ECO:0000256" key="6">
    <source>
        <dbReference type="ARBA" id="ARBA00023018"/>
    </source>
</evidence>
<dbReference type="CDD" id="cd19063">
    <property type="entry name" value="LGIC_TM_5-HT3"/>
    <property type="match status" value="1"/>
</dbReference>
<evidence type="ECO:0000256" key="4">
    <source>
        <dbReference type="ARBA" id="ARBA00022729"/>
    </source>
</evidence>
<keyword evidence="7 27" id="KW-0406">Ion transport</keyword>
<dbReference type="InterPro" id="IPR036734">
    <property type="entry name" value="Neur_chan_lig-bd_sf"/>
</dbReference>
<dbReference type="InterPro" id="IPR006029">
    <property type="entry name" value="Neurotrans-gated_channel_TM"/>
</dbReference>
<comment type="function">
    <text evidence="20">Forms serotonin (5-hydroxytryptamine/5-HT3)-activated cation-selective channel complexes, which when activated cause fast, depolarizing responses in neurons.</text>
</comment>
<sequence>PFGGAELRCTGSSSGPSYESLKEVFDKKSFRPTLNYSRPTSVNISFTIYAVLGVNEKSQILTTFLWLRLFWQNEFLTWKPGQCGSVEKISLPVEDLWTPDIIVYEFIDEDKSQHTPFVYVNHTGRIRYDRMLRVVSSCNLGIFNFPFDVQNCSLTFGSYMHTVRDVRLGMALPVEQIMENSLQYLETSGEWELLKIEGTSDILKFDIDEWDIITFWVVIRRRPVLYVVNLLIPSAFLMLIDILSFFLPPHSTDRASFKMTLLLGYTVFLLIMNDLLPSTANGTPLIGIYFSVCLALLVLSLLETVIITHVLHRGALQSVSMPIWVRRFVLGFIAQLICYQHRNVLPNAPELVPPEALYPGPDMQLAMIIQNLCRVREMLENKQHLRAQEEEWMLVAYVLDSLLYRLYLIFIGSYAVIIISVWCVWYNI</sequence>
<keyword evidence="11" id="KW-0325">Glycoprotein</keyword>
<reference evidence="30" key="1">
    <citation type="thesis" date="2020" institute="ProQuest LLC" country="789 East Eisenhower Parkway, Ann Arbor, MI, USA">
        <title>Comparative Genomics and Chromosome Evolution.</title>
        <authorList>
            <person name="Mudd A.B."/>
        </authorList>
    </citation>
    <scope>NUCLEOTIDE SEQUENCE</scope>
    <source>
        <strain evidence="30">Female2</strain>
        <tissue evidence="30">Blood</tissue>
    </source>
</reference>
<evidence type="ECO:0000256" key="26">
    <source>
        <dbReference type="ARBA" id="ARBA00083210"/>
    </source>
</evidence>
<dbReference type="PROSITE" id="PS00236">
    <property type="entry name" value="NEUROTR_ION_CHANNEL"/>
    <property type="match status" value="1"/>
</dbReference>
<evidence type="ECO:0000256" key="25">
    <source>
        <dbReference type="ARBA" id="ARBA00080492"/>
    </source>
</evidence>
<comment type="catalytic activity">
    <reaction evidence="16">
        <text>Mg(2+)(in) = Mg(2+)(out)</text>
        <dbReference type="Rhea" id="RHEA:29827"/>
        <dbReference type="ChEBI" id="CHEBI:18420"/>
    </reaction>
</comment>
<evidence type="ECO:0000256" key="24">
    <source>
        <dbReference type="ARBA" id="ARBA00078864"/>
    </source>
</evidence>
<dbReference type="PRINTS" id="PR00252">
    <property type="entry name" value="NRIONCHANNEL"/>
</dbReference>
<evidence type="ECO:0000256" key="17">
    <source>
        <dbReference type="ARBA" id="ARBA00034430"/>
    </source>
</evidence>
<evidence type="ECO:0000256" key="16">
    <source>
        <dbReference type="ARBA" id="ARBA00034269"/>
    </source>
</evidence>
<comment type="catalytic activity">
    <reaction evidence="17">
        <text>K(+)(in) = K(+)(out)</text>
        <dbReference type="Rhea" id="RHEA:29463"/>
        <dbReference type="ChEBI" id="CHEBI:29103"/>
    </reaction>
</comment>
<dbReference type="SUPFAM" id="SSF63712">
    <property type="entry name" value="Nicotinic receptor ligand binding domain-like"/>
    <property type="match status" value="1"/>
</dbReference>
<dbReference type="FunFam" id="1.20.58.390:FF:000020">
    <property type="entry name" value="5-hydroxytryptamine (serotonin) receptor 3A"/>
    <property type="match status" value="1"/>
</dbReference>
<protein>
    <recommendedName>
        <fullName evidence="23">5-hydroxytryptamine receptor 3A</fullName>
    </recommendedName>
    <alternativeName>
        <fullName evidence="25">5-hydroxytryptamine receptor 3</fullName>
    </alternativeName>
    <alternativeName>
        <fullName evidence="24">Serotonin receptor 3A</fullName>
    </alternativeName>
    <alternativeName>
        <fullName evidence="26">Serotonin-gated ion channel receptor</fullName>
    </alternativeName>
</protein>
<comment type="catalytic activity">
    <reaction evidence="18">
        <text>Na(+)(in) = Na(+)(out)</text>
        <dbReference type="Rhea" id="RHEA:34963"/>
        <dbReference type="ChEBI" id="CHEBI:29101"/>
    </reaction>
</comment>
<evidence type="ECO:0000256" key="13">
    <source>
        <dbReference type="ARBA" id="ARBA00023286"/>
    </source>
</evidence>
<dbReference type="Proteomes" id="UP000812440">
    <property type="component" value="Chromosome 5"/>
</dbReference>
<evidence type="ECO:0000256" key="18">
    <source>
        <dbReference type="ARBA" id="ARBA00036239"/>
    </source>
</evidence>
<evidence type="ECO:0000256" key="14">
    <source>
        <dbReference type="ARBA" id="ARBA00023303"/>
    </source>
</evidence>
<dbReference type="Gene3D" id="2.70.170.10">
    <property type="entry name" value="Neurotransmitter-gated ion-channel ligand-binding domain"/>
    <property type="match status" value="1"/>
</dbReference>
<evidence type="ECO:0000256" key="22">
    <source>
        <dbReference type="ARBA" id="ARBA00061864"/>
    </source>
</evidence>
<evidence type="ECO:0000259" key="28">
    <source>
        <dbReference type="Pfam" id="PF02931"/>
    </source>
</evidence>
<feature type="transmembrane region" description="Helical" evidence="27">
    <location>
        <begin position="288"/>
        <end position="311"/>
    </location>
</feature>
<keyword evidence="2" id="KW-1003">Cell membrane</keyword>
<keyword evidence="3 27" id="KW-0812">Transmembrane</keyword>
<evidence type="ECO:0000256" key="15">
    <source>
        <dbReference type="ARBA" id="ARBA00034104"/>
    </source>
</evidence>
<dbReference type="SUPFAM" id="SSF90112">
    <property type="entry name" value="Neurotransmitter-gated ion-channel transmembrane pore"/>
    <property type="match status" value="1"/>
</dbReference>
<evidence type="ECO:0000256" key="23">
    <source>
        <dbReference type="ARBA" id="ARBA00068982"/>
    </source>
</evidence>
<comment type="catalytic activity">
    <reaction evidence="19">
        <text>Ca(2+)(in) = Ca(2+)(out)</text>
        <dbReference type="Rhea" id="RHEA:29671"/>
        <dbReference type="ChEBI" id="CHEBI:29108"/>
    </reaction>
</comment>
<dbReference type="InterPro" id="IPR008132">
    <property type="entry name" value="5HT3_rcpt"/>
</dbReference>
<dbReference type="PRINTS" id="PR01708">
    <property type="entry name" value="5HT3RECEPTOR"/>
</dbReference>
<evidence type="ECO:0000256" key="7">
    <source>
        <dbReference type="ARBA" id="ARBA00023065"/>
    </source>
</evidence>
<dbReference type="InterPro" id="IPR006202">
    <property type="entry name" value="Neur_chan_lig-bd"/>
</dbReference>
<dbReference type="Pfam" id="PF02932">
    <property type="entry name" value="Neur_chan_memb"/>
    <property type="match status" value="1"/>
</dbReference>
<comment type="similarity">
    <text evidence="21">Belongs to the ligand-gated ion channel (TC 1.A.9) family. 5-hydroxytryptamine receptor (TC 1.A.9.2) subfamily. HTR3A sub-subfamily.</text>
</comment>
<evidence type="ECO:0000256" key="2">
    <source>
        <dbReference type="ARBA" id="ARBA00022475"/>
    </source>
</evidence>
<keyword evidence="9" id="KW-1015">Disulfide bond</keyword>
<evidence type="ECO:0000256" key="19">
    <source>
        <dbReference type="ARBA" id="ARBA00036634"/>
    </source>
</evidence>
<evidence type="ECO:0000256" key="8">
    <source>
        <dbReference type="ARBA" id="ARBA00023136"/>
    </source>
</evidence>
<evidence type="ECO:0000256" key="9">
    <source>
        <dbReference type="ARBA" id="ARBA00023157"/>
    </source>
</evidence>
<evidence type="ECO:0000313" key="31">
    <source>
        <dbReference type="Proteomes" id="UP000812440"/>
    </source>
</evidence>
<comment type="subunit">
    <text evidence="22">Forms homopentameric as well as heteropentameric serotonin-activated cation-selective channel complexes with HTR3B or HTR3C or HTR3D or HTR3E. The homomeric complex is functional but exhibits low conductance with modified voltage dependence, and decreased agonist and antagonist affinity. Heteropentameric complexes display properties which resemble that of neuronal serotonin-activated channels in vivo. Interacts with RIC3.</text>
</comment>